<feature type="domain" description="Choline/carnitine acyltransferase" evidence="20">
    <location>
        <begin position="78"/>
        <end position="626"/>
    </location>
</feature>
<dbReference type="EC" id="2.3.1.7" evidence="16"/>
<dbReference type="PANTHER" id="PTHR22589:SF103">
    <property type="entry name" value="CARNITINE O-ACETYL-TRANSFERASE, ISOFORM A-RELATED"/>
    <property type="match status" value="1"/>
</dbReference>
<feature type="active site" description="Proton acceptor" evidence="18">
    <location>
        <position position="369"/>
    </location>
</feature>
<keyword evidence="8" id="KW-0809">Transit peptide</keyword>
<dbReference type="InterPro" id="IPR039551">
    <property type="entry name" value="Cho/carn_acyl_trans"/>
</dbReference>
<comment type="catalytic activity">
    <reaction evidence="14">
        <text>(R)-carnitine + acetyl-CoA = O-acetyl-(R)-carnitine + CoA</text>
        <dbReference type="Rhea" id="RHEA:21136"/>
        <dbReference type="ChEBI" id="CHEBI:16347"/>
        <dbReference type="ChEBI" id="CHEBI:57287"/>
        <dbReference type="ChEBI" id="CHEBI:57288"/>
        <dbReference type="ChEBI" id="CHEBI:57589"/>
        <dbReference type="EC" id="2.3.1.7"/>
    </reaction>
</comment>
<keyword evidence="4" id="KW-0813">Transport</keyword>
<dbReference type="InterPro" id="IPR042231">
    <property type="entry name" value="Cho/carn_acyl_trans_2"/>
</dbReference>
<evidence type="ECO:0000256" key="14">
    <source>
        <dbReference type="ARBA" id="ARBA00052702"/>
    </source>
</evidence>
<dbReference type="FunFam" id="3.30.559.70:FF:000007">
    <property type="entry name" value="Carnitine O-acetyltransferase, mitochondrial"/>
    <property type="match status" value="1"/>
</dbReference>
<dbReference type="RefSeq" id="XP_069228604.1">
    <property type="nucleotide sequence ID" value="XM_069374198.1"/>
</dbReference>
<keyword evidence="13 19" id="KW-0012">Acyltransferase</keyword>
<dbReference type="GeneID" id="96007036"/>
<evidence type="ECO:0000256" key="8">
    <source>
        <dbReference type="ARBA" id="ARBA00022946"/>
    </source>
</evidence>
<evidence type="ECO:0000256" key="16">
    <source>
        <dbReference type="ARBA" id="ARBA00066910"/>
    </source>
</evidence>
<keyword evidence="10" id="KW-0496">Mitochondrion</keyword>
<comment type="subcellular location">
    <subcellularLocation>
        <location evidence="2">Mitochondrion inner membrane</location>
        <topology evidence="2">Peripheral membrane protein</topology>
        <orientation evidence="2">Matrix side</orientation>
    </subcellularLocation>
    <subcellularLocation>
        <location evidence="1">Peroxisome</location>
    </subcellularLocation>
</comment>
<gene>
    <name evidence="21" type="ORF">WHR41_05593</name>
</gene>
<sequence length="653" mass="74475">MFGAALRNRALLRSAASSSHTALPRLAGYRGSFARAVKPTSITMAPQQKRKQSTLPAGYKEDSSKGAMLRFEDSLPQLPVPTLEETAKRYLKSVRALVTETEYQHTKKAVEEFISPNGAGQELQKRLQARADDPQVKNWLYDWWNQAAYLAYRDPIVPYVSYFYSHRDDRKRRDPVKRAAAISFAVLDFAKQVNEGSLEPEYMKKLPIAMSSYEYMFNCCRIPMKPSDEPKKYDYKENPYILVIRKNSFYKLPYMVNGRQLNTSELEEQFRRIYKSAEKGPAVGVMTTENRDTWTEMRERLIKTNPSNEAALEQIQAASFTVCLDDASPITLHERARQYWHGDGSNRWFDKPLQFIVNENGTSGFNGEHSMMDGTPTHRLNDYINMCIFNNKLDFDNPSVRSDLPPPTPIKFQLSTENLADIGEAATNHTKLMSQHELRVEAYQGYGKGLMKKFKCSPDAYVQLIIQLAYYKFYGKNRPTYESAATRRFQQGRTETCRTVSEESVAFCAAMQHPLSTAQECRELFLKAIGGHVAYITDASDGKGVDRHLFGLKKLLKEGEEVPALYKDPAYAYSSTWFISSSQLSSEYYNGYGWSQVVDDGWGIAYMINENSVQFNIVSKHLGCERMAFFLNEAAGDIRDMMNATMPAEKPKL</sequence>
<keyword evidence="6" id="KW-0999">Mitochondrion inner membrane</keyword>
<name>A0AB34KQI2_9PEZI</name>
<dbReference type="GO" id="GO:0009437">
    <property type="term" value="P:carnitine metabolic process"/>
    <property type="evidence" value="ECO:0007669"/>
    <property type="project" value="TreeGrafter"/>
</dbReference>
<dbReference type="Gene3D" id="3.30.559.10">
    <property type="entry name" value="Chloramphenicol acetyltransferase-like domain"/>
    <property type="match status" value="1"/>
</dbReference>
<dbReference type="InterPro" id="IPR000542">
    <property type="entry name" value="Carn_acyl_trans"/>
</dbReference>
<evidence type="ECO:0000256" key="4">
    <source>
        <dbReference type="ARBA" id="ARBA00022448"/>
    </source>
</evidence>
<keyword evidence="12" id="KW-0576">Peroxisome</keyword>
<keyword evidence="9" id="KW-0443">Lipid metabolism</keyword>
<evidence type="ECO:0000256" key="7">
    <source>
        <dbReference type="ARBA" id="ARBA00022832"/>
    </source>
</evidence>
<evidence type="ECO:0000256" key="19">
    <source>
        <dbReference type="RuleBase" id="RU003801"/>
    </source>
</evidence>
<evidence type="ECO:0000313" key="22">
    <source>
        <dbReference type="Proteomes" id="UP000803884"/>
    </source>
</evidence>
<accession>A0AB34KQI2</accession>
<organism evidence="21 22">
    <name type="scientific">Cladosporium halotolerans</name>
    <dbReference type="NCBI Taxonomy" id="1052096"/>
    <lineage>
        <taxon>Eukaryota</taxon>
        <taxon>Fungi</taxon>
        <taxon>Dikarya</taxon>
        <taxon>Ascomycota</taxon>
        <taxon>Pezizomycotina</taxon>
        <taxon>Dothideomycetes</taxon>
        <taxon>Dothideomycetidae</taxon>
        <taxon>Cladosporiales</taxon>
        <taxon>Cladosporiaceae</taxon>
        <taxon>Cladosporium</taxon>
    </lineage>
</organism>
<dbReference type="Proteomes" id="UP000803884">
    <property type="component" value="Unassembled WGS sequence"/>
</dbReference>
<dbReference type="GO" id="GO:0005743">
    <property type="term" value="C:mitochondrial inner membrane"/>
    <property type="evidence" value="ECO:0007669"/>
    <property type="project" value="UniProtKB-SubCell"/>
</dbReference>
<evidence type="ECO:0000256" key="6">
    <source>
        <dbReference type="ARBA" id="ARBA00022792"/>
    </source>
</evidence>
<dbReference type="PANTHER" id="PTHR22589">
    <property type="entry name" value="CARNITINE O-ACYLTRANSFERASE"/>
    <property type="match status" value="1"/>
</dbReference>
<dbReference type="AlphaFoldDB" id="A0AB34KQI2"/>
<comment type="caution">
    <text evidence="21">The sequence shown here is derived from an EMBL/GenBank/DDBJ whole genome shotgun (WGS) entry which is preliminary data.</text>
</comment>
<dbReference type="Pfam" id="PF00755">
    <property type="entry name" value="Carn_acyltransf"/>
    <property type="match status" value="1"/>
</dbReference>
<reference evidence="21 22" key="1">
    <citation type="journal article" date="2020" name="Microbiol. Resour. Announc.">
        <title>Draft Genome Sequence of a Cladosporium Species Isolated from the Mesophotic Ascidian Didemnum maculosum.</title>
        <authorList>
            <person name="Gioti A."/>
            <person name="Siaperas R."/>
            <person name="Nikolaivits E."/>
            <person name="Le Goff G."/>
            <person name="Ouazzani J."/>
            <person name="Kotoulas G."/>
            <person name="Topakas E."/>
        </authorList>
    </citation>
    <scope>NUCLEOTIDE SEQUENCE [LARGE SCALE GENOMIC DNA]</scope>
    <source>
        <strain evidence="21 22">TM138-S3</strain>
    </source>
</reference>
<dbReference type="PROSITE" id="PS00439">
    <property type="entry name" value="ACYLTRANSF_C_1"/>
    <property type="match status" value="1"/>
</dbReference>
<keyword evidence="11" id="KW-0472">Membrane</keyword>
<evidence type="ECO:0000256" key="12">
    <source>
        <dbReference type="ARBA" id="ARBA00023140"/>
    </source>
</evidence>
<evidence type="ECO:0000256" key="11">
    <source>
        <dbReference type="ARBA" id="ARBA00023136"/>
    </source>
</evidence>
<dbReference type="GO" id="GO:0006631">
    <property type="term" value="P:fatty acid metabolic process"/>
    <property type="evidence" value="ECO:0007669"/>
    <property type="project" value="UniProtKB-KW"/>
</dbReference>
<evidence type="ECO:0000256" key="18">
    <source>
        <dbReference type="PIRSR" id="PIRSR600542-1"/>
    </source>
</evidence>
<evidence type="ECO:0000259" key="20">
    <source>
        <dbReference type="Pfam" id="PF00755"/>
    </source>
</evidence>
<evidence type="ECO:0000256" key="2">
    <source>
        <dbReference type="ARBA" id="ARBA00004443"/>
    </source>
</evidence>
<keyword evidence="22" id="KW-1185">Reference proteome</keyword>
<evidence type="ECO:0000256" key="3">
    <source>
        <dbReference type="ARBA" id="ARBA00005232"/>
    </source>
</evidence>
<dbReference type="InterPro" id="IPR023213">
    <property type="entry name" value="CAT-like_dom_sf"/>
</dbReference>
<comment type="function">
    <text evidence="15">Carnitine acetylase is specific for short chain fatty acids. Carnitine acetylase seems to affect the flux through the pyruvate dehydrogenase complex. It may be involved as well in the transport of acetyl-CoA into mitochondria.</text>
</comment>
<dbReference type="EMBL" id="JAAQHG020000019">
    <property type="protein sequence ID" value="KAL1585498.1"/>
    <property type="molecule type" value="Genomic_DNA"/>
</dbReference>
<evidence type="ECO:0000256" key="17">
    <source>
        <dbReference type="ARBA" id="ARBA00073438"/>
    </source>
</evidence>
<evidence type="ECO:0000313" key="21">
    <source>
        <dbReference type="EMBL" id="KAL1585498.1"/>
    </source>
</evidence>
<evidence type="ECO:0000256" key="1">
    <source>
        <dbReference type="ARBA" id="ARBA00004275"/>
    </source>
</evidence>
<protein>
    <recommendedName>
        <fullName evidence="17">Carnitine O-acetyltransferase, mitochondrial</fullName>
        <ecNumber evidence="16">2.3.1.7</ecNumber>
    </recommendedName>
</protein>
<keyword evidence="7" id="KW-0276">Fatty acid metabolism</keyword>
<dbReference type="GO" id="GO:0004092">
    <property type="term" value="F:carnitine O-acetyltransferase activity"/>
    <property type="evidence" value="ECO:0007669"/>
    <property type="project" value="UniProtKB-EC"/>
</dbReference>
<dbReference type="SUPFAM" id="SSF52777">
    <property type="entry name" value="CoA-dependent acyltransferases"/>
    <property type="match status" value="2"/>
</dbReference>
<evidence type="ECO:0000256" key="5">
    <source>
        <dbReference type="ARBA" id="ARBA00022679"/>
    </source>
</evidence>
<dbReference type="PROSITE" id="PS00440">
    <property type="entry name" value="ACYLTRANSF_C_2"/>
    <property type="match status" value="1"/>
</dbReference>
<dbReference type="GO" id="GO:0005777">
    <property type="term" value="C:peroxisome"/>
    <property type="evidence" value="ECO:0007669"/>
    <property type="project" value="UniProtKB-SubCell"/>
</dbReference>
<comment type="similarity">
    <text evidence="3 19">Belongs to the carnitine/choline acetyltransferase family.</text>
</comment>
<evidence type="ECO:0000256" key="9">
    <source>
        <dbReference type="ARBA" id="ARBA00023098"/>
    </source>
</evidence>
<keyword evidence="5 19" id="KW-0808">Transferase</keyword>
<evidence type="ECO:0000256" key="10">
    <source>
        <dbReference type="ARBA" id="ARBA00023128"/>
    </source>
</evidence>
<evidence type="ECO:0000256" key="15">
    <source>
        <dbReference type="ARBA" id="ARBA00053195"/>
    </source>
</evidence>
<proteinExistence type="inferred from homology"/>
<evidence type="ECO:0000256" key="13">
    <source>
        <dbReference type="ARBA" id="ARBA00023315"/>
    </source>
</evidence>
<dbReference type="Gene3D" id="3.30.559.70">
    <property type="entry name" value="Choline/Carnitine o-acyltransferase, domain 2"/>
    <property type="match status" value="1"/>
</dbReference>